<dbReference type="Pfam" id="PF00092">
    <property type="entry name" value="VWA"/>
    <property type="match status" value="1"/>
</dbReference>
<dbReference type="PANTHER" id="PTHR10579:SF43">
    <property type="entry name" value="ZINC FINGER (C3HC4-TYPE RING FINGER) FAMILY PROTEIN"/>
    <property type="match status" value="1"/>
</dbReference>
<dbReference type="OMA" id="NLTQQTM"/>
<dbReference type="InterPro" id="IPR002035">
    <property type="entry name" value="VWF_A"/>
</dbReference>
<dbReference type="InterPro" id="IPR051266">
    <property type="entry name" value="CLCR"/>
</dbReference>
<dbReference type="PANTHER" id="PTHR10579">
    <property type="entry name" value="CALCIUM-ACTIVATED CHLORIDE CHANNEL REGULATOR"/>
    <property type="match status" value="1"/>
</dbReference>
<protein>
    <recommendedName>
        <fullName evidence="1">VWFA domain-containing protein</fullName>
    </recommendedName>
</protein>
<dbReference type="EMBL" id="CAJJDM010000148">
    <property type="protein sequence ID" value="CAD8110359.1"/>
    <property type="molecule type" value="Genomic_DNA"/>
</dbReference>
<proteinExistence type="predicted"/>
<dbReference type="AlphaFoldDB" id="A0A8S1Q400"/>
<evidence type="ECO:0000313" key="3">
    <source>
        <dbReference type="Proteomes" id="UP000688137"/>
    </source>
</evidence>
<name>A0A8S1Q400_PARPR</name>
<sequence length="577" mass="66680">MQYQQDKNANQYQIIYPQRNKPYSQDNKQNTLPKLKNYLQEVEQNNGVLNKIKEQGIKFADKINHYFQVLSPQIKNNNEYLDMKLKYNDDEQLIQKQNTQQRNQKSYDLLSSIVFEIRSLRSICKLSNQQSQYLPGMISIKTKENQTGLNERSIGVDLICLIDKSGSMRGEKIKMVKKTLILLLDFLGEQDRLQIITFNEQAQRLTPLKCLTEKNKQYFQSIISQIQPRGLTKISSATHIAFKQLDDKLYRNNVSSIFLLSDGQDREALFEISNQIKYTKEVFTLYTFGFGEDHDAQLMTSICKLKNGYFYFVKDITLLDEYFAHALGEIVSVIAEQIQINISSTSIKPMQDLQISKTYGNMWKQRGHIYDINIPQLASGTRKDFVFEIQIPQIDSKILDHERVVKVLEASLSMKDPINGEIIKKSATLNLTLFNQDENVDVIEECTDVYSQYLRVKGTETIDNAKQACDQNNFVEAQRLLDNMMIQIQKTNNKVIQKCTGIIQDLNQAKQASQKIQYNTFGSKQLCQMIVNNYAQGGINSIFSFDGKQLQQLKSSQFLNLTQQTMIKIVQTKKAQY</sequence>
<gene>
    <name evidence="2" type="ORF">PPRIM_AZ9-3.1.T1440009</name>
</gene>
<dbReference type="SMART" id="SM00327">
    <property type="entry name" value="VWA"/>
    <property type="match status" value="1"/>
</dbReference>
<reference evidence="2" key="1">
    <citation type="submission" date="2021-01" db="EMBL/GenBank/DDBJ databases">
        <authorList>
            <consortium name="Genoscope - CEA"/>
            <person name="William W."/>
        </authorList>
    </citation>
    <scope>NUCLEOTIDE SEQUENCE</scope>
</reference>
<evidence type="ECO:0000259" key="1">
    <source>
        <dbReference type="PROSITE" id="PS50234"/>
    </source>
</evidence>
<feature type="domain" description="VWFA" evidence="1">
    <location>
        <begin position="157"/>
        <end position="327"/>
    </location>
</feature>
<organism evidence="2 3">
    <name type="scientific">Paramecium primaurelia</name>
    <dbReference type="NCBI Taxonomy" id="5886"/>
    <lineage>
        <taxon>Eukaryota</taxon>
        <taxon>Sar</taxon>
        <taxon>Alveolata</taxon>
        <taxon>Ciliophora</taxon>
        <taxon>Intramacronucleata</taxon>
        <taxon>Oligohymenophorea</taxon>
        <taxon>Peniculida</taxon>
        <taxon>Parameciidae</taxon>
        <taxon>Paramecium</taxon>
    </lineage>
</organism>
<accession>A0A8S1Q400</accession>
<keyword evidence="3" id="KW-1185">Reference proteome</keyword>
<dbReference type="PROSITE" id="PS50234">
    <property type="entry name" value="VWFA"/>
    <property type="match status" value="1"/>
</dbReference>
<evidence type="ECO:0000313" key="2">
    <source>
        <dbReference type="EMBL" id="CAD8110359.1"/>
    </source>
</evidence>
<comment type="caution">
    <text evidence="2">The sequence shown here is derived from an EMBL/GenBank/DDBJ whole genome shotgun (WGS) entry which is preliminary data.</text>
</comment>
<dbReference type="Proteomes" id="UP000688137">
    <property type="component" value="Unassembled WGS sequence"/>
</dbReference>